<name>A0A2T6ZRV2_TUBBO</name>
<comment type="caution">
    <text evidence="1">The sequence shown here is derived from an EMBL/GenBank/DDBJ whole genome shotgun (WGS) entry which is preliminary data.</text>
</comment>
<gene>
    <name evidence="1" type="ORF">B9Z19DRAFT_1101482</name>
</gene>
<organism evidence="1 2">
    <name type="scientific">Tuber borchii</name>
    <name type="common">White truffle</name>
    <dbReference type="NCBI Taxonomy" id="42251"/>
    <lineage>
        <taxon>Eukaryota</taxon>
        <taxon>Fungi</taxon>
        <taxon>Dikarya</taxon>
        <taxon>Ascomycota</taxon>
        <taxon>Pezizomycotina</taxon>
        <taxon>Pezizomycetes</taxon>
        <taxon>Pezizales</taxon>
        <taxon>Tuberaceae</taxon>
        <taxon>Tuber</taxon>
    </lineage>
</organism>
<dbReference type="AlphaFoldDB" id="A0A2T6ZRV2"/>
<evidence type="ECO:0000313" key="2">
    <source>
        <dbReference type="Proteomes" id="UP000244722"/>
    </source>
</evidence>
<dbReference type="EMBL" id="NESQ01000127">
    <property type="protein sequence ID" value="PUU78230.1"/>
    <property type="molecule type" value="Genomic_DNA"/>
</dbReference>
<proteinExistence type="predicted"/>
<evidence type="ECO:0000313" key="1">
    <source>
        <dbReference type="EMBL" id="PUU78230.1"/>
    </source>
</evidence>
<keyword evidence="2" id="KW-1185">Reference proteome</keyword>
<evidence type="ECO:0008006" key="3">
    <source>
        <dbReference type="Google" id="ProtNLM"/>
    </source>
</evidence>
<dbReference type="Proteomes" id="UP000244722">
    <property type="component" value="Unassembled WGS sequence"/>
</dbReference>
<reference evidence="1 2" key="1">
    <citation type="submission" date="2017-04" db="EMBL/GenBank/DDBJ databases">
        <title>Draft genome sequence of Tuber borchii Vittad., a whitish edible truffle.</title>
        <authorList>
            <consortium name="DOE Joint Genome Institute"/>
            <person name="Murat C."/>
            <person name="Kuo A."/>
            <person name="Barry K.W."/>
            <person name="Clum A."/>
            <person name="Dockter R.B."/>
            <person name="Fauchery L."/>
            <person name="Iotti M."/>
            <person name="Kohler A."/>
            <person name="Labutti K."/>
            <person name="Lindquist E.A."/>
            <person name="Lipzen A."/>
            <person name="Ohm R.A."/>
            <person name="Wang M."/>
            <person name="Grigoriev I.V."/>
            <person name="Zambonelli A."/>
            <person name="Martin F.M."/>
        </authorList>
    </citation>
    <scope>NUCLEOTIDE SEQUENCE [LARGE SCALE GENOMIC DNA]</scope>
    <source>
        <strain evidence="1 2">Tbo3840</strain>
    </source>
</reference>
<dbReference type="OrthoDB" id="5417803at2759"/>
<accession>A0A2T6ZRV2</accession>
<sequence length="168" mass="17411">MDPISALKATICSPIFIENIAIVSRSSNALIPVTLTLSTIQILLAENKMDKFANEVCSLTLGVAGAAIGSVIGAPAGPPGMIIGAGVGGVSGGLLGDWVYGEVKEWLFTEGEDGVRPIDRIAEKFRAATDTLKVVAEVIAMIMHGQAESFAALLEHWRRPGGLGGGPE</sequence>
<protein>
    <recommendedName>
        <fullName evidence="3">Glycine zipper domain-containing protein</fullName>
    </recommendedName>
</protein>